<dbReference type="InterPro" id="IPR036770">
    <property type="entry name" value="Ankyrin_rpt-contain_sf"/>
</dbReference>
<accession>A0A0G2XZQ7</accession>
<name>A0A0G2XZQ7_MIMIV</name>
<evidence type="ECO:0000313" key="3">
    <source>
        <dbReference type="EMBL" id="AKI78810.1"/>
    </source>
</evidence>
<dbReference type="Proteomes" id="UP000241474">
    <property type="component" value="Segment"/>
</dbReference>
<sequence length="637" mass="74759">MFSNNHKKSIKKSIKIDFLIVSIIPKINAIIIKMDCMYDAELVDIIKNTSNESILPILEQKINLLVSSGETKCYRTLKRILYDFVTRKHLDGIIYILDSELLTDNVIRKIDRYCILLSCKFGFVELLEYLDEIGVDILVEKIYLELIFEDSFKYSRYDHDDEYYDDHFFKSSIHYAVKYGYMNIIEYLSCKKTNADGLLSACSLKNIQLVKYFLDQQNYDDNTIYHGLRSACWNGDLEMVKYFMQYIPEDKRNNVFILDHVCEEGYFDILVYLIEQKWKIDVEFAIKQTVMGGRLEMLKYLIAQYPDVKYSVVKLIETISYCGKDETLEYLLSFEDSKLKKFIKSNKFSKLLEVVCERGYLKVFKILFHLNENVDLREAFSNACQNDHLDIVQYIISNKKEFTDKNFLENDQEYITYLMRITFAKGHLDILKCLDEIGISRSYISEYAASLVIGNGFRSKKTLECVQWLFEDEKYHKYSQAIAVKAFRYDTVNVIKYLVSVGLDIKPITNIALDYVCINNNMDCLKYLIENGTDITINDNRAIKLAAQEDNIDIVKCLVENGADIRTDDDYVMKICTLRNHKVLIRYLMSLGIKEPSNELIESIEPINTIKNPNKSEKNWIKHHCESIYYRKLMDRP</sequence>
<dbReference type="PANTHER" id="PTHR24123:SF33">
    <property type="entry name" value="PROTEIN HOS4"/>
    <property type="match status" value="1"/>
</dbReference>
<organismHost>
    <name type="scientific">Acanthamoeba polyphaga</name>
    <name type="common">Amoeba</name>
    <dbReference type="NCBI Taxonomy" id="5757"/>
</organismHost>
<dbReference type="Pfam" id="PF12796">
    <property type="entry name" value="Ank_2"/>
    <property type="match status" value="1"/>
</dbReference>
<dbReference type="PROSITE" id="PS50297">
    <property type="entry name" value="ANK_REP_REGION"/>
    <property type="match status" value="1"/>
</dbReference>
<organism evidence="3 4">
    <name type="scientific">Acanthamoeba polyphaga mimivirus</name>
    <name type="common">APMV</name>
    <dbReference type="NCBI Taxonomy" id="212035"/>
    <lineage>
        <taxon>Viruses</taxon>
        <taxon>Varidnaviria</taxon>
        <taxon>Bamfordvirae</taxon>
        <taxon>Nucleocytoviricota</taxon>
        <taxon>Megaviricetes</taxon>
        <taxon>Imitervirales</taxon>
        <taxon>Mimiviridae</taxon>
        <taxon>Megamimivirinae</taxon>
        <taxon>Mimivirus</taxon>
        <taxon>Mimivirus bradfordmassiliense</taxon>
    </lineage>
</organism>
<keyword evidence="2" id="KW-0040">ANK repeat</keyword>
<keyword evidence="1" id="KW-0677">Repeat</keyword>
<evidence type="ECO:0000313" key="4">
    <source>
        <dbReference type="Proteomes" id="UP000241474"/>
    </source>
</evidence>
<dbReference type="EMBL" id="KM982401">
    <property type="protein sequence ID" value="AKI78810.1"/>
    <property type="molecule type" value="Genomic_DNA"/>
</dbReference>
<dbReference type="InterPro" id="IPR051165">
    <property type="entry name" value="Multifunctional_ANK_Repeat"/>
</dbReference>
<evidence type="ECO:0000256" key="1">
    <source>
        <dbReference type="ARBA" id="ARBA00022737"/>
    </source>
</evidence>
<dbReference type="PROSITE" id="PS50088">
    <property type="entry name" value="ANK_REPEAT"/>
    <property type="match status" value="1"/>
</dbReference>
<dbReference type="PANTHER" id="PTHR24123">
    <property type="entry name" value="ANKYRIN REPEAT-CONTAINING"/>
    <property type="match status" value="1"/>
</dbReference>
<dbReference type="Gene3D" id="1.25.40.20">
    <property type="entry name" value="Ankyrin repeat-containing domain"/>
    <property type="match status" value="2"/>
</dbReference>
<dbReference type="SMART" id="SM00248">
    <property type="entry name" value="ANK"/>
    <property type="match status" value="8"/>
</dbReference>
<protein>
    <submittedName>
        <fullName evidence="3">Ankyrin repeat-containing protein</fullName>
    </submittedName>
</protein>
<proteinExistence type="predicted"/>
<reference evidence="3 4" key="1">
    <citation type="submission" date="2014-10" db="EMBL/GenBank/DDBJ databases">
        <title>Pan-genome analysis of Brazilian lineage A amoebal mimiviruses.</title>
        <authorList>
            <person name="Assis F.L."/>
            <person name="Abrahao J.S."/>
            <person name="Kroon E.G."/>
            <person name="Dornas F.P."/>
            <person name="Andrade K.R."/>
            <person name="Borato P.V.M."/>
            <person name="Pilotto M.R."/>
            <person name="Benamar S."/>
            <person name="LaScola B."/>
            <person name="Colson P."/>
        </authorList>
    </citation>
    <scope>NUCLEOTIDE SEQUENCE [LARGE SCALE GENOMIC DNA]</scope>
    <source>
        <strain evidence="3 4">Oyster</strain>
    </source>
</reference>
<dbReference type="InterPro" id="IPR002110">
    <property type="entry name" value="Ankyrin_rpt"/>
</dbReference>
<dbReference type="SUPFAM" id="SSF48403">
    <property type="entry name" value="Ankyrin repeat"/>
    <property type="match status" value="2"/>
</dbReference>
<evidence type="ECO:0000256" key="2">
    <source>
        <dbReference type="ARBA" id="ARBA00023043"/>
    </source>
</evidence>